<dbReference type="GO" id="GO:0003729">
    <property type="term" value="F:mRNA binding"/>
    <property type="evidence" value="ECO:0007669"/>
    <property type="project" value="TreeGrafter"/>
</dbReference>
<feature type="compositionally biased region" description="Polar residues" evidence="4">
    <location>
        <begin position="1074"/>
        <end position="1083"/>
    </location>
</feature>
<feature type="region of interest" description="Disordered" evidence="4">
    <location>
        <begin position="791"/>
        <end position="860"/>
    </location>
</feature>
<feature type="region of interest" description="Disordered" evidence="4">
    <location>
        <begin position="91"/>
        <end position="115"/>
    </location>
</feature>
<dbReference type="PANTHER" id="PTHR19980:SF0">
    <property type="entry name" value="CLEAVAGE STIMULATION FACTOR SUBUNIT 3"/>
    <property type="match status" value="1"/>
</dbReference>
<dbReference type="PaxDb" id="5811-TGME49_030010"/>
<dbReference type="InterPro" id="IPR008847">
    <property type="entry name" value="Suf"/>
</dbReference>
<dbReference type="EMBL" id="LN714498">
    <property type="protein sequence ID" value="CEL74742.1"/>
    <property type="molecule type" value="Genomic_DNA"/>
</dbReference>
<comment type="subcellular location">
    <subcellularLocation>
        <location evidence="1">Nucleus</location>
    </subcellularLocation>
</comment>
<name>A0A0F7UWY9_TOXGV</name>
<feature type="compositionally biased region" description="Basic and acidic residues" evidence="4">
    <location>
        <begin position="43"/>
        <end position="52"/>
    </location>
</feature>
<feature type="compositionally biased region" description="Low complexity" evidence="4">
    <location>
        <begin position="1013"/>
        <end position="1022"/>
    </location>
</feature>
<accession>A0A0F7UWY9</accession>
<organism evidence="6">
    <name type="scientific">Toxoplasma gondii (strain ATCC 50861 / VEG)</name>
    <dbReference type="NCBI Taxonomy" id="432359"/>
    <lineage>
        <taxon>Eukaryota</taxon>
        <taxon>Sar</taxon>
        <taxon>Alveolata</taxon>
        <taxon>Apicomplexa</taxon>
        <taxon>Conoidasida</taxon>
        <taxon>Coccidia</taxon>
        <taxon>Eucoccidiorida</taxon>
        <taxon>Eimeriorina</taxon>
        <taxon>Sarcocystidae</taxon>
        <taxon>Toxoplasma</taxon>
    </lineage>
</organism>
<keyword evidence="3" id="KW-0539">Nucleus</keyword>
<evidence type="ECO:0000313" key="8">
    <source>
        <dbReference type="Proteomes" id="UP000002226"/>
    </source>
</evidence>
<evidence type="ECO:0000256" key="4">
    <source>
        <dbReference type="SAM" id="MobiDB-lite"/>
    </source>
</evidence>
<feature type="compositionally biased region" description="Acidic residues" evidence="4">
    <location>
        <begin position="791"/>
        <end position="811"/>
    </location>
</feature>
<dbReference type="InterPro" id="IPR045243">
    <property type="entry name" value="Rna14-like"/>
</dbReference>
<dbReference type="SMART" id="SM00386">
    <property type="entry name" value="HAT"/>
    <property type="match status" value="6"/>
</dbReference>
<dbReference type="VEuPathDB" id="ToxoDB:TGVEG_230010"/>
<feature type="compositionally biased region" description="Basic and acidic residues" evidence="4">
    <location>
        <begin position="812"/>
        <end position="822"/>
    </location>
</feature>
<feature type="region of interest" description="Disordered" evidence="4">
    <location>
        <begin position="1"/>
        <end position="52"/>
    </location>
</feature>
<dbReference type="InterPro" id="IPR011990">
    <property type="entry name" value="TPR-like_helical_dom_sf"/>
</dbReference>
<feature type="compositionally biased region" description="Basic residues" evidence="4">
    <location>
        <begin position="823"/>
        <end position="837"/>
    </location>
</feature>
<evidence type="ECO:0000256" key="3">
    <source>
        <dbReference type="ARBA" id="ARBA00023242"/>
    </source>
</evidence>
<protein>
    <submittedName>
        <fullName evidence="7">Suppressor of forked protein SUF</fullName>
    </submittedName>
    <submittedName>
        <fullName evidence="6">mRNA 3'-end-processing protein RNA14</fullName>
    </submittedName>
</protein>
<reference evidence="7" key="3">
    <citation type="submission" date="2013-08" db="EMBL/GenBank/DDBJ databases">
        <authorList>
            <person name="Sibley D."/>
            <person name="Venepally P."/>
            <person name="Karamycheva S."/>
            <person name="Hadjithomas M."/>
            <person name="Khan A."/>
            <person name="Brunk B."/>
            <person name="Roos D."/>
            <person name="Caler E."/>
            <person name="Lorenzi H."/>
        </authorList>
    </citation>
    <scope>NUCLEOTIDE SEQUENCE</scope>
    <source>
        <strain evidence="7">VEG</strain>
    </source>
</reference>
<keyword evidence="2" id="KW-0677">Repeat</keyword>
<feature type="compositionally biased region" description="Low complexity" evidence="4">
    <location>
        <begin position="1116"/>
        <end position="1133"/>
    </location>
</feature>
<dbReference type="GO" id="GO:0005634">
    <property type="term" value="C:nucleus"/>
    <property type="evidence" value="ECO:0007669"/>
    <property type="project" value="UniProtKB-SubCell"/>
</dbReference>
<reference evidence="7" key="1">
    <citation type="submission" date="2007-03" db="EMBL/GenBank/DDBJ databases">
        <authorList>
            <person name="Paulsen I."/>
        </authorList>
    </citation>
    <scope>NUCLEOTIDE SEQUENCE</scope>
    <source>
        <strain evidence="7">VEG</strain>
    </source>
</reference>
<evidence type="ECO:0000259" key="5">
    <source>
        <dbReference type="Pfam" id="PF05843"/>
    </source>
</evidence>
<dbReference type="OMA" id="NMEYLYG"/>
<evidence type="ECO:0000313" key="6">
    <source>
        <dbReference type="EMBL" id="CEL74742.1"/>
    </source>
</evidence>
<feature type="compositionally biased region" description="Basic and acidic residues" evidence="4">
    <location>
        <begin position="1059"/>
        <end position="1071"/>
    </location>
</feature>
<evidence type="ECO:0000256" key="1">
    <source>
        <dbReference type="ARBA" id="ARBA00004123"/>
    </source>
</evidence>
<reference evidence="6" key="4">
    <citation type="journal article" date="2015" name="PLoS ONE">
        <title>Comprehensive Evaluation of Toxoplasma gondii VEG and Neospora caninum LIV Genomes with Tachyzoite Stage Transcriptome and Proteome Defines Novel Transcript Features.</title>
        <authorList>
            <person name="Ramaprasad A."/>
            <person name="Mourier T."/>
            <person name="Naeem R."/>
            <person name="Malas T.B."/>
            <person name="Moussa E."/>
            <person name="Panigrahi A."/>
            <person name="Vermont S.J."/>
            <person name="Otto T.D."/>
            <person name="Wastling J."/>
            <person name="Pain A."/>
        </authorList>
    </citation>
    <scope>NUCLEOTIDE SEQUENCE</scope>
    <source>
        <strain evidence="6">VEG</strain>
    </source>
</reference>
<feature type="region of interest" description="Disordered" evidence="4">
    <location>
        <begin position="998"/>
        <end position="1093"/>
    </location>
</feature>
<dbReference type="SUPFAM" id="SSF48452">
    <property type="entry name" value="TPR-like"/>
    <property type="match status" value="2"/>
</dbReference>
<proteinExistence type="predicted"/>
<reference evidence="8" key="2">
    <citation type="submission" date="2008-03" db="EMBL/GenBank/DDBJ databases">
        <title>Annotation of Toxoplasma gondii VEG.</title>
        <authorList>
            <person name="Lorenzi H."/>
            <person name="Inman J."/>
            <person name="Amedeo P."/>
            <person name="Brunk B."/>
            <person name="Roos D."/>
            <person name="Caler E."/>
        </authorList>
    </citation>
    <scope>NUCLEOTIDE SEQUENCE [LARGE SCALE GENOMIC DNA]</scope>
    <source>
        <strain evidence="8">ATCC 50861 / VEG</strain>
    </source>
</reference>
<dbReference type="EMBL" id="AAYL02000022">
    <property type="protein sequence ID" value="ESS35680.1"/>
    <property type="molecule type" value="Genomic_DNA"/>
</dbReference>
<evidence type="ECO:0000313" key="7">
    <source>
        <dbReference type="EMBL" id="ESS35680.1"/>
    </source>
</evidence>
<dbReference type="Pfam" id="PF05843">
    <property type="entry name" value="Suf"/>
    <property type="match status" value="1"/>
</dbReference>
<feature type="compositionally biased region" description="Polar residues" evidence="4">
    <location>
        <begin position="16"/>
        <end position="28"/>
    </location>
</feature>
<dbReference type="Pfam" id="PF23240">
    <property type="entry name" value="HAT_PRP39_N"/>
    <property type="match status" value="1"/>
</dbReference>
<feature type="domain" description="Suppressor of forked" evidence="5">
    <location>
        <begin position="307"/>
        <end position="665"/>
    </location>
</feature>
<evidence type="ECO:0000256" key="2">
    <source>
        <dbReference type="ARBA" id="ARBA00022737"/>
    </source>
</evidence>
<dbReference type="PANTHER" id="PTHR19980">
    <property type="entry name" value="RNA CLEAVAGE STIMULATION FACTOR"/>
    <property type="match status" value="1"/>
</dbReference>
<dbReference type="InterPro" id="IPR003107">
    <property type="entry name" value="HAT"/>
</dbReference>
<keyword evidence="8" id="KW-1185">Reference proteome</keyword>
<dbReference type="GO" id="GO:0031124">
    <property type="term" value="P:mRNA 3'-end processing"/>
    <property type="evidence" value="ECO:0007669"/>
    <property type="project" value="InterPro"/>
</dbReference>
<dbReference type="Gene3D" id="1.25.40.10">
    <property type="entry name" value="Tetratricopeptide repeat domain"/>
    <property type="match status" value="1"/>
</dbReference>
<gene>
    <name evidence="6" type="ORF">BN1205_025500</name>
    <name evidence="7" type="ORF">TGVEG_230010</name>
</gene>
<feature type="region of interest" description="Disordered" evidence="4">
    <location>
        <begin position="1109"/>
        <end position="1133"/>
    </location>
</feature>
<dbReference type="Proteomes" id="UP000002226">
    <property type="component" value="Unassembled WGS sequence"/>
</dbReference>
<sequence>MWAAHTGAPPGDFTSLRWSESQSLQRAENATEVRDSATAAEQPPEKKKEVPTERASVLQLFFISLDGVFSPSGHKAENEIDDRACATDCSKQRGSADVNMENSGEETGKEPEVDPEADSVAVMALEARLQLNPFDAAAWDALLEMNESSALYERVLASFPTSVKYWKRYAEFCYRTGKVQAASAVYRRCIYACPHLDLWLSYLRFLYRVGSLHDFVQNLRRATDKVGYSYRSAPLWMELLALYIRVHNTLLLLKGNTQGLLSAPNLPGCSPAGLSPTPLLASEEEQRSFCRPLSATVGPLSEKLSDVNVLRTAFQQCLSTAIDGLDGVWAAYCSFESSVGASNSQLASKLTGEMEPHFEASKHAYQEILRLTRRIDPLMLAVPLHEAVKSQEIQLQLEAWRALLRYEKKNPLRLHASSLLRRLTHLFQGCLLSCAFVSDFWIDFFQLLLAHNHPQKAVAVLRRAIEQFLPDDELLQLVLADFLESRRLVNAADAVYRSALAVQAQLHTTSLSPVGDSAPEGAIPGGRSGGPASAVMLIRFLDFIRRTHGETAWRTSFYEIAKFPQGCPWEVCLAYAQAEWCIYRSEANALRALRIAYQRYRLHVHFLLAYVDFLVNIGRLDAARELLRISVCALQREQGTGSALLWRKWIRLELRYGDAASLQGVIYLRAQQRAQLPLDDASLLQSAAELEGGPLDSSGASALTDAEGRHRAETAVLCNRNSVAHAEGKDKATDGATVEKDDLARAKLAVRKRQFMGGDGLNEIADCYHLLGRLAPRSSLLRSFFADAEEAEQTAEDAFDEDMEREEDGEEGEFHREAERGRSGGRRRGPRLGKHRKGEGGDRDSRPTAAGVCTEQEPQGKVEAEARMGEIAAAVASTAVATGAGYTSKQLSETAKRKFPEMAAMVAPDKEDAEASAGPPVDPPKAICDLLALLPKNDMRNFVDADLVEYTMMALAGLELPEVPESERVPIPVKDLLALRHSQLQCFRAMQIQQHALAASPQRQKVPGGSGSGAEAASAGPAADEEPDAESRSGPSPSPFPDRRSSSQPRSFFGHRRRGEASRDGRGRPRASEVLSSALSDISSGDDEAPIPPDLEFFASAPGELGEPGYLHPHLHAPGEAAAGGPAPWPATLAHAAPPPRAGGIRQPHAVGARALAAGAYPVPQQLVYPGQEFVVAPGGAIHARSALGREAFVPGAVGPPLFPSAAGGVPTAWVFPGGPPPASLDPHLAGIMPGAVPYGHVYPQMHPLPTPMAATLGAPRHDVPLGWHAAPGFLGGLFGGGPLPKATRRRLEAE</sequence>
<dbReference type="OrthoDB" id="330829at2759"/>
<dbReference type="STRING" id="432359.A0A0F7UWY9"/>
<dbReference type="eggNOG" id="KOG1914">
    <property type="taxonomic scope" value="Eukaryota"/>
</dbReference>